<dbReference type="EMBL" id="MU551617">
    <property type="protein sequence ID" value="KAI5622280.1"/>
    <property type="molecule type" value="Genomic_DNA"/>
</dbReference>
<dbReference type="PROSITE" id="PS51278">
    <property type="entry name" value="GATASE_TYPE_2"/>
    <property type="match status" value="1"/>
</dbReference>
<dbReference type="Pfam" id="PF00076">
    <property type="entry name" value="RRM_1"/>
    <property type="match status" value="3"/>
</dbReference>
<feature type="domain" description="SIS" evidence="9">
    <location>
        <begin position="551"/>
        <end position="692"/>
    </location>
</feature>
<dbReference type="PANTHER" id="PTHR10937:SF10">
    <property type="entry name" value="GLUTAMINE--FRUCTOSE-6-PHOSPHATE AMINOTRANSFERASE [ISOMERIZING] 2"/>
    <property type="match status" value="1"/>
</dbReference>
<organism evidence="10 11">
    <name type="scientific">Silurus asotus</name>
    <name type="common">Amur catfish</name>
    <name type="synonym">Parasilurus asotus</name>
    <dbReference type="NCBI Taxonomy" id="30991"/>
    <lineage>
        <taxon>Eukaryota</taxon>
        <taxon>Metazoa</taxon>
        <taxon>Chordata</taxon>
        <taxon>Craniata</taxon>
        <taxon>Vertebrata</taxon>
        <taxon>Euteleostomi</taxon>
        <taxon>Actinopterygii</taxon>
        <taxon>Neopterygii</taxon>
        <taxon>Teleostei</taxon>
        <taxon>Ostariophysi</taxon>
        <taxon>Siluriformes</taxon>
        <taxon>Siluridae</taxon>
        <taxon>Silurus</taxon>
    </lineage>
</organism>
<dbReference type="GO" id="GO:0006002">
    <property type="term" value="P:fructose 6-phosphate metabolic process"/>
    <property type="evidence" value="ECO:0007669"/>
    <property type="project" value="TreeGrafter"/>
</dbReference>
<dbReference type="NCBIfam" id="NF001484">
    <property type="entry name" value="PRK00331.1"/>
    <property type="match status" value="1"/>
</dbReference>
<dbReference type="InterPro" id="IPR017932">
    <property type="entry name" value="GATase_2_dom"/>
</dbReference>
<evidence type="ECO:0000259" key="9">
    <source>
        <dbReference type="PROSITE" id="PS51464"/>
    </source>
</evidence>
<evidence type="ECO:0000259" key="7">
    <source>
        <dbReference type="PROSITE" id="PS50102"/>
    </source>
</evidence>
<evidence type="ECO:0000256" key="6">
    <source>
        <dbReference type="PROSITE-ProRule" id="PRU00176"/>
    </source>
</evidence>
<keyword evidence="10" id="KW-0032">Aminotransferase</keyword>
<keyword evidence="3" id="KW-0808">Transferase</keyword>
<evidence type="ECO:0000256" key="4">
    <source>
        <dbReference type="ARBA" id="ARBA00022737"/>
    </source>
</evidence>
<evidence type="ECO:0000313" key="10">
    <source>
        <dbReference type="EMBL" id="KAI5622280.1"/>
    </source>
</evidence>
<dbReference type="InterPro" id="IPR029055">
    <property type="entry name" value="Ntn_hydrolases_N"/>
</dbReference>
<dbReference type="InterPro" id="IPR035490">
    <property type="entry name" value="GlmS/FrlB_SIS"/>
</dbReference>
<dbReference type="AlphaFoldDB" id="A0AAD5AUA7"/>
<dbReference type="Gene3D" id="3.60.20.10">
    <property type="entry name" value="Glutamine Phosphoribosylpyrophosphate, subunit 1, domain 1"/>
    <property type="match status" value="1"/>
</dbReference>
<dbReference type="GO" id="GO:0003723">
    <property type="term" value="F:RNA binding"/>
    <property type="evidence" value="ECO:0007669"/>
    <property type="project" value="UniProtKB-UniRule"/>
</dbReference>
<dbReference type="SUPFAM" id="SSF54928">
    <property type="entry name" value="RNA-binding domain, RBD"/>
    <property type="match status" value="2"/>
</dbReference>
<dbReference type="PROSITE" id="PS50102">
    <property type="entry name" value="RRM"/>
    <property type="match status" value="3"/>
</dbReference>
<feature type="domain" description="RRM" evidence="7">
    <location>
        <begin position="767"/>
        <end position="845"/>
    </location>
</feature>
<dbReference type="Gene3D" id="3.30.70.330">
    <property type="match status" value="3"/>
</dbReference>
<feature type="domain" description="RRM" evidence="7">
    <location>
        <begin position="928"/>
        <end position="1004"/>
    </location>
</feature>
<dbReference type="CDD" id="cd05009">
    <property type="entry name" value="SIS_GlmS_GlmD_2"/>
    <property type="match status" value="1"/>
</dbReference>
<gene>
    <name evidence="10" type="ORF">C0J50_17881</name>
</gene>
<evidence type="ECO:0000259" key="8">
    <source>
        <dbReference type="PROSITE" id="PS51278"/>
    </source>
</evidence>
<evidence type="ECO:0000256" key="3">
    <source>
        <dbReference type="ARBA" id="ARBA00022679"/>
    </source>
</evidence>
<feature type="domain" description="Glutamine amidotransferase type-2" evidence="8">
    <location>
        <begin position="29"/>
        <end position="308"/>
    </location>
</feature>
<dbReference type="SUPFAM" id="SSF56235">
    <property type="entry name" value="N-terminal nucleophile aminohydrolases (Ntn hydrolases)"/>
    <property type="match status" value="1"/>
</dbReference>
<proteinExistence type="predicted"/>
<dbReference type="GO" id="GO:0004360">
    <property type="term" value="F:glutamine-fructose-6-phosphate transaminase (isomerizing) activity"/>
    <property type="evidence" value="ECO:0007669"/>
    <property type="project" value="UniProtKB-EC"/>
</dbReference>
<dbReference type="EC" id="2.6.1.16" evidence="2"/>
<accession>A0AAD5AUA7</accession>
<keyword evidence="4" id="KW-0677">Repeat</keyword>
<dbReference type="InterPro" id="IPR047084">
    <property type="entry name" value="GFAT_N"/>
</dbReference>
<dbReference type="Pfam" id="PF01380">
    <property type="entry name" value="SIS"/>
    <property type="match status" value="2"/>
</dbReference>
<dbReference type="GO" id="GO:0097367">
    <property type="term" value="F:carbohydrate derivative binding"/>
    <property type="evidence" value="ECO:0007669"/>
    <property type="project" value="InterPro"/>
</dbReference>
<dbReference type="CDD" id="cd05008">
    <property type="entry name" value="SIS_GlmS_GlmD_1"/>
    <property type="match status" value="1"/>
</dbReference>
<reference evidence="10" key="1">
    <citation type="submission" date="2018-07" db="EMBL/GenBank/DDBJ databases">
        <title>Comparative genomics of catfishes provides insights into carnivory and benthic adaptation.</title>
        <authorList>
            <person name="Zhang Y."/>
            <person name="Wang D."/>
            <person name="Peng Z."/>
            <person name="Zheng S."/>
            <person name="Shao F."/>
            <person name="Tao W."/>
        </authorList>
    </citation>
    <scope>NUCLEOTIDE SEQUENCE</scope>
    <source>
        <strain evidence="10">Chongqing</strain>
    </source>
</reference>
<dbReference type="CDD" id="cd00714">
    <property type="entry name" value="GFAT"/>
    <property type="match status" value="1"/>
</dbReference>
<feature type="domain" description="SIS" evidence="9">
    <location>
        <begin position="380"/>
        <end position="519"/>
    </location>
</feature>
<evidence type="ECO:0000313" key="11">
    <source>
        <dbReference type="Proteomes" id="UP001205998"/>
    </source>
</evidence>
<dbReference type="InterPro" id="IPR000504">
    <property type="entry name" value="RRM_dom"/>
</dbReference>
<dbReference type="GO" id="GO:0006047">
    <property type="term" value="P:UDP-N-acetylglucosamine metabolic process"/>
    <property type="evidence" value="ECO:0007669"/>
    <property type="project" value="TreeGrafter"/>
</dbReference>
<keyword evidence="6" id="KW-0694">RNA-binding</keyword>
<evidence type="ECO:0000256" key="5">
    <source>
        <dbReference type="ARBA" id="ARBA00022962"/>
    </source>
</evidence>
<comment type="catalytic activity">
    <reaction evidence="1">
        <text>D-fructose 6-phosphate + L-glutamine = D-glucosamine 6-phosphate + L-glutamate</text>
        <dbReference type="Rhea" id="RHEA:13237"/>
        <dbReference type="ChEBI" id="CHEBI:29985"/>
        <dbReference type="ChEBI" id="CHEBI:58359"/>
        <dbReference type="ChEBI" id="CHEBI:58725"/>
        <dbReference type="ChEBI" id="CHEBI:61527"/>
        <dbReference type="EC" id="2.6.1.16"/>
    </reaction>
</comment>
<dbReference type="Pfam" id="PF13522">
    <property type="entry name" value="GATase_6"/>
    <property type="match status" value="1"/>
</dbReference>
<sequence length="1129" mass="126932">MSACMTFIQGTGLEFSAVHFPIRHVVNMYGIFAYLNYRVPRTRKEIFTTLVKGLQRLEYRGYDSAGIAVDDGKSNICLYKKKGKVKALDEELYHKDNKIDLEAEIDTHFGIAHTRWATHGEPSALNSHPQRSDKNNEFVVIHNGIITNYKELRKYLTDHGYEFESETDTEVIPKLIKYLYDNRESDSVSFSTLVELVIKQLEGSFALVFKSVHFPGQAIVTRRGSPLLIGVRSQYKLSTEQINIQYNGETRGVSKNLINSIDSSNALHSVNDRMAVEFYFASDASAIIEHTNKVIYLEDDDIAAVAEGKLSLHRMNRSVGEDPVRVIQTLQMELQQIMKGNFKAFMQKEIFEQPESIFNTMRGRICFDTKAVVLGGLKDHLKEIKRCRRLIIIGCGTSFHAGIATRQVLEELTELPVMVELASDFLDRTTPVYRDDVCFFISQSGETADTLMALRYCKQKGALTVGITNTVGSSISRETDCGVHINAGPEIGVASTKAYTSQFVSLIMFGLMMSEDRLSLQPRRLEIIESLRKLPEMIKEVLALDDKIKSIADELFQQRSLLVMGRGYNYATCLEGALKIKEITYMHSEGILAGELKHGPLALIDHHMPVIMVIMRDACYTKCHNALQQVTARQGRPIILCCKNDSETSKMAYKTIELPHTVDCLQGILCVIPLQLLSFHLAVLRGYDNTDAEHVLLRVSKTEKLVKLNKSACLCIVYFIINDFLVFRLSETLSGRIKSRFSCDGTELWSVTRLRCEPAGEMNFSPTTLYVGDLHHEVTESMLMDVFSLAGDIHSVSVCRDWNTGTSLGYAYINFYQQEDAERALATLDSELLMGQPMRVRWSQKVSSMKKSSTGGLFIKKLDMETIDSMALYDLFLNFGKILSCKVVAYKTGTKGYGCVQFESQEAANLAKEKLDGKFFNDYKKETVDLFVTNLDRNIDDECLRMEFSKFGTVTNAKIITNNGRSKGFGFVRFSSFEEAMQAKSELNGQMLGQKQMFVDVAHQKEKRRRTKPKKQVNLLIDGPVHVLQSVLLFYVVWKGDAAAVAWLRRARTQARPGARSLAANFQLGAGGSAMTSFRLSLSLSLSLSPPLSLSLTHTHTHTHTIETYAPAAMPPKHGQQLGFDPDHP</sequence>
<dbReference type="InterPro" id="IPR046348">
    <property type="entry name" value="SIS_dom_sf"/>
</dbReference>
<protein>
    <recommendedName>
        <fullName evidence="2">glutamine--fructose-6-phosphate transaminase (isomerizing)</fullName>
        <ecNumber evidence="2">2.6.1.16</ecNumber>
    </recommendedName>
</protein>
<keyword evidence="5" id="KW-0315">Glutamine amidotransferase</keyword>
<dbReference type="GO" id="GO:0006487">
    <property type="term" value="P:protein N-linked glycosylation"/>
    <property type="evidence" value="ECO:0007669"/>
    <property type="project" value="TreeGrafter"/>
</dbReference>
<keyword evidence="11" id="KW-1185">Reference proteome</keyword>
<evidence type="ECO:0000256" key="2">
    <source>
        <dbReference type="ARBA" id="ARBA00012916"/>
    </source>
</evidence>
<dbReference type="SUPFAM" id="SSF53697">
    <property type="entry name" value="SIS domain"/>
    <property type="match status" value="1"/>
</dbReference>
<dbReference type="FunFam" id="3.40.50.10490:FF:000001">
    <property type="entry name" value="Glutamine--fructose-6-phosphate aminotransferase [isomerizing]"/>
    <property type="match status" value="1"/>
</dbReference>
<dbReference type="Proteomes" id="UP001205998">
    <property type="component" value="Unassembled WGS sequence"/>
</dbReference>
<dbReference type="PROSITE" id="PS51464">
    <property type="entry name" value="SIS"/>
    <property type="match status" value="2"/>
</dbReference>
<evidence type="ECO:0000256" key="1">
    <source>
        <dbReference type="ARBA" id="ARBA00001031"/>
    </source>
</evidence>
<name>A0AAD5AUA7_SILAS</name>
<dbReference type="Gene3D" id="3.40.50.10490">
    <property type="entry name" value="Glucose-6-phosphate isomerase like protein, domain 1"/>
    <property type="match status" value="2"/>
</dbReference>
<dbReference type="InterPro" id="IPR012677">
    <property type="entry name" value="Nucleotide-bd_a/b_plait_sf"/>
</dbReference>
<feature type="domain" description="RRM" evidence="7">
    <location>
        <begin position="855"/>
        <end position="933"/>
    </location>
</feature>
<dbReference type="InterPro" id="IPR035979">
    <property type="entry name" value="RBD_domain_sf"/>
</dbReference>
<comment type="caution">
    <text evidence="10">The sequence shown here is derived from an EMBL/GenBank/DDBJ whole genome shotgun (WGS) entry which is preliminary data.</text>
</comment>
<dbReference type="PANTHER" id="PTHR10937">
    <property type="entry name" value="GLUCOSAMINE--FRUCTOSE-6-PHOSPHATE AMINOTRANSFERASE, ISOMERIZING"/>
    <property type="match status" value="1"/>
</dbReference>
<dbReference type="InterPro" id="IPR035466">
    <property type="entry name" value="GlmS/AgaS_SIS"/>
</dbReference>
<dbReference type="SMART" id="SM00360">
    <property type="entry name" value="RRM"/>
    <property type="match status" value="3"/>
</dbReference>
<dbReference type="InterPro" id="IPR001347">
    <property type="entry name" value="SIS_dom"/>
</dbReference>